<feature type="domain" description="NAD-dependent epimerase/dehydratase" evidence="1">
    <location>
        <begin position="30"/>
        <end position="156"/>
    </location>
</feature>
<dbReference type="InterPro" id="IPR036291">
    <property type="entry name" value="NAD(P)-bd_dom_sf"/>
</dbReference>
<gene>
    <name evidence="2" type="ORF">K8V91_06825</name>
</gene>
<sequence length="312" mass="36233">MHLKTALVGYTGFVGSNIDAKGNFDSKYNSKNIEEAFSTNPDILLYAGIRAEKYIADKFPERDFNSILNAIENIKKINPKTLILISTIDVYNAPVNVYEDSHINKQDLKPYGKNRLFLEEWVEENFEHYCIVRLPGLFGRNIKKNFIYDFITRIPKLLTVDKFHELTLRENQLMNFYHLNSNGFYECNELSILEKEKLLHILDKVNFSALNFTDSRACYQFYNLSHLYNDIQTALSAGIHKINLATEPVKISELYEYLTGQKFVNEISQFPANYNFKTHYASNFNCQVPYISDKATILSEIKCFVESMLKNV</sequence>
<name>A0A921GC71_9FIRM</name>
<dbReference type="InterPro" id="IPR001509">
    <property type="entry name" value="Epimerase_deHydtase"/>
</dbReference>
<accession>A0A921GC71</accession>
<dbReference type="Proteomes" id="UP000749320">
    <property type="component" value="Unassembled WGS sequence"/>
</dbReference>
<evidence type="ECO:0000259" key="1">
    <source>
        <dbReference type="Pfam" id="PF01370"/>
    </source>
</evidence>
<dbReference type="Gene3D" id="3.40.50.720">
    <property type="entry name" value="NAD(P)-binding Rossmann-like Domain"/>
    <property type="match status" value="1"/>
</dbReference>
<reference evidence="2" key="1">
    <citation type="journal article" date="2021" name="PeerJ">
        <title>Extensive microbial diversity within the chicken gut microbiome revealed by metagenomics and culture.</title>
        <authorList>
            <person name="Gilroy R."/>
            <person name="Ravi A."/>
            <person name="Getino M."/>
            <person name="Pursley I."/>
            <person name="Horton D.L."/>
            <person name="Alikhan N.F."/>
            <person name="Baker D."/>
            <person name="Gharbi K."/>
            <person name="Hall N."/>
            <person name="Watson M."/>
            <person name="Adriaenssens E.M."/>
            <person name="Foster-Nyarko E."/>
            <person name="Jarju S."/>
            <person name="Secka A."/>
            <person name="Antonio M."/>
            <person name="Oren A."/>
            <person name="Chaudhuri R.R."/>
            <person name="La Ragione R."/>
            <person name="Hildebrand F."/>
            <person name="Pallen M.J."/>
        </authorList>
    </citation>
    <scope>NUCLEOTIDE SEQUENCE</scope>
    <source>
        <strain evidence="2">CHK193-16274</strain>
    </source>
</reference>
<dbReference type="SUPFAM" id="SSF51735">
    <property type="entry name" value="NAD(P)-binding Rossmann-fold domains"/>
    <property type="match status" value="1"/>
</dbReference>
<proteinExistence type="predicted"/>
<organism evidence="2 3">
    <name type="scientific">Thomasclavelia spiroformis</name>
    <dbReference type="NCBI Taxonomy" id="29348"/>
    <lineage>
        <taxon>Bacteria</taxon>
        <taxon>Bacillati</taxon>
        <taxon>Bacillota</taxon>
        <taxon>Erysipelotrichia</taxon>
        <taxon>Erysipelotrichales</taxon>
        <taxon>Coprobacillaceae</taxon>
        <taxon>Thomasclavelia</taxon>
    </lineage>
</organism>
<comment type="caution">
    <text evidence="2">The sequence shown here is derived from an EMBL/GenBank/DDBJ whole genome shotgun (WGS) entry which is preliminary data.</text>
</comment>
<dbReference type="EMBL" id="DYWV01000226">
    <property type="protein sequence ID" value="HJF40620.1"/>
    <property type="molecule type" value="Genomic_DNA"/>
</dbReference>
<evidence type="ECO:0000313" key="3">
    <source>
        <dbReference type="Proteomes" id="UP000749320"/>
    </source>
</evidence>
<evidence type="ECO:0000313" key="2">
    <source>
        <dbReference type="EMBL" id="HJF40620.1"/>
    </source>
</evidence>
<dbReference type="AlphaFoldDB" id="A0A921GC71"/>
<protein>
    <submittedName>
        <fullName evidence="2">NAD-dependent epimerase/dehydratase family protein</fullName>
    </submittedName>
</protein>
<dbReference type="Pfam" id="PF01370">
    <property type="entry name" value="Epimerase"/>
    <property type="match status" value="1"/>
</dbReference>
<reference evidence="2" key="2">
    <citation type="submission" date="2021-09" db="EMBL/GenBank/DDBJ databases">
        <authorList>
            <person name="Gilroy R."/>
        </authorList>
    </citation>
    <scope>NUCLEOTIDE SEQUENCE</scope>
    <source>
        <strain evidence="2">CHK193-16274</strain>
    </source>
</reference>